<dbReference type="AlphaFoldDB" id="A0A7X1F7R6"/>
<keyword evidence="1" id="KW-0472">Membrane</keyword>
<dbReference type="GO" id="GO:0044668">
    <property type="term" value="F:sodium:malonate symporter activity"/>
    <property type="evidence" value="ECO:0007669"/>
    <property type="project" value="InterPro"/>
</dbReference>
<protein>
    <submittedName>
        <fullName evidence="3">Malonate transporter subunit MadM</fullName>
    </submittedName>
</protein>
<feature type="transmembrane region" description="Helical" evidence="1">
    <location>
        <begin position="170"/>
        <end position="193"/>
    </location>
</feature>
<feature type="domain" description="Malonate/sodium symporter MadM subunit N-terminal" evidence="2">
    <location>
        <begin position="42"/>
        <end position="286"/>
    </location>
</feature>
<organism evidence="3 4">
    <name type="scientific">Novosphingobium aerophilum</name>
    <dbReference type="NCBI Taxonomy" id="2839843"/>
    <lineage>
        <taxon>Bacteria</taxon>
        <taxon>Pseudomonadati</taxon>
        <taxon>Pseudomonadota</taxon>
        <taxon>Alphaproteobacteria</taxon>
        <taxon>Sphingomonadales</taxon>
        <taxon>Sphingomonadaceae</taxon>
        <taxon>Novosphingobium</taxon>
    </lineage>
</organism>
<feature type="transmembrane region" description="Helical" evidence="1">
    <location>
        <begin position="258"/>
        <end position="284"/>
    </location>
</feature>
<feature type="transmembrane region" description="Helical" evidence="1">
    <location>
        <begin position="77"/>
        <end position="95"/>
    </location>
</feature>
<dbReference type="EMBL" id="JACLAU010000008">
    <property type="protein sequence ID" value="MBC2651614.1"/>
    <property type="molecule type" value="Genomic_DNA"/>
</dbReference>
<evidence type="ECO:0000313" key="4">
    <source>
        <dbReference type="Proteomes" id="UP000520156"/>
    </source>
</evidence>
<dbReference type="Pfam" id="PF03818">
    <property type="entry name" value="MadM"/>
    <property type="match status" value="1"/>
</dbReference>
<proteinExistence type="predicted"/>
<evidence type="ECO:0000259" key="2">
    <source>
        <dbReference type="Pfam" id="PF03818"/>
    </source>
</evidence>
<feature type="transmembrane region" description="Helical" evidence="1">
    <location>
        <begin position="141"/>
        <end position="163"/>
    </location>
</feature>
<dbReference type="InterPro" id="IPR004691">
    <property type="entry name" value="Mal/Na_symporter_MadM"/>
</dbReference>
<feature type="transmembrane region" description="Helical" evidence="1">
    <location>
        <begin position="199"/>
        <end position="221"/>
    </location>
</feature>
<reference evidence="3 4" key="1">
    <citation type="submission" date="2020-08" db="EMBL/GenBank/DDBJ databases">
        <title>The genome sequence of Novosphingobium flavum 4Y4.</title>
        <authorList>
            <person name="Liu Y."/>
        </authorList>
    </citation>
    <scope>NUCLEOTIDE SEQUENCE [LARGE SCALE GENOMIC DNA]</scope>
    <source>
        <strain evidence="3 4">4Y4</strain>
    </source>
</reference>
<dbReference type="NCBIfam" id="TIGR00808">
    <property type="entry name" value="malonate_madM"/>
    <property type="match status" value="1"/>
</dbReference>
<feature type="transmembrane region" description="Helical" evidence="1">
    <location>
        <begin position="49"/>
        <end position="71"/>
    </location>
</feature>
<gene>
    <name evidence="3" type="primary">madM</name>
    <name evidence="3" type="ORF">H7F49_07850</name>
</gene>
<feature type="transmembrane region" description="Helical" evidence="1">
    <location>
        <begin position="233"/>
        <end position="252"/>
    </location>
</feature>
<keyword evidence="4" id="KW-1185">Reference proteome</keyword>
<dbReference type="InterPro" id="IPR018402">
    <property type="entry name" value="Mal/Na_symporter_MadM_N"/>
</dbReference>
<dbReference type="Proteomes" id="UP000520156">
    <property type="component" value="Unassembled WGS sequence"/>
</dbReference>
<evidence type="ECO:0000313" key="3">
    <source>
        <dbReference type="EMBL" id="MBC2651614.1"/>
    </source>
</evidence>
<comment type="caution">
    <text evidence="3">The sequence shown here is derived from an EMBL/GenBank/DDBJ whole genome shotgun (WGS) entry which is preliminary data.</text>
</comment>
<sequence>MAVRWWRSRPCSRSACASRWSVCSGGWAAQRVTEALASVAAKLLAEQSLLIAFALVGALMGASALVSRMLFRGRIHASAIAILAALALAWWGGVVTGGKKGLADLPAFAGLALLGGSMLRDFAIVSTAFEVDVGEARKAGLLGAVALLLGTVLPFAVGVAVAWSFGYRDAVSLATLGAGAVTYIVGPVTGAALGASSPVMALSIATGVLKAVLVMVMTPVCARAMGLDNPRSAMIFGGLAGTVSGVAGGLAATDQRLVPYGALTATFHTGLGCLLCPSILFLALSRLV</sequence>
<keyword evidence="1" id="KW-0812">Transmembrane</keyword>
<keyword evidence="1" id="KW-1133">Transmembrane helix</keyword>
<accession>A0A7X1F7R6</accession>
<feature type="transmembrane region" description="Helical" evidence="1">
    <location>
        <begin position="107"/>
        <end position="129"/>
    </location>
</feature>
<evidence type="ECO:0000256" key="1">
    <source>
        <dbReference type="SAM" id="Phobius"/>
    </source>
</evidence>
<name>A0A7X1F7R6_9SPHN</name>